<comment type="caution">
    <text evidence="3">The sequence shown here is derived from an EMBL/GenBank/DDBJ whole genome shotgun (WGS) entry which is preliminary data.</text>
</comment>
<gene>
    <name evidence="3" type="ORF">JMA39_09175</name>
</gene>
<dbReference type="InterPro" id="IPR025411">
    <property type="entry name" value="DUF4136"/>
</dbReference>
<feature type="chain" id="PRO_5046502339" evidence="1">
    <location>
        <begin position="26"/>
        <end position="190"/>
    </location>
</feature>
<dbReference type="Gene3D" id="3.30.160.670">
    <property type="match status" value="1"/>
</dbReference>
<evidence type="ECO:0000313" key="3">
    <source>
        <dbReference type="EMBL" id="MBL4913310.1"/>
    </source>
</evidence>
<protein>
    <submittedName>
        <fullName evidence="3">DUF4136 domain-containing protein</fullName>
    </submittedName>
</protein>
<dbReference type="RefSeq" id="WP_202721573.1">
    <property type="nucleotide sequence ID" value="NZ_BPEX01000003.1"/>
</dbReference>
<keyword evidence="4" id="KW-1185">Reference proteome</keyword>
<sequence length="190" mass="20682">MIKKYVLLLLTGLTLMAGCSTTDSAEAEMASTRTTMVTTGDLELLSHSTKAFAWHPNMFAVHASDEVDSQAVIKHMQAAIAQVMQAKGYHLATANEKPSVLVGFGVALESEMSDKEILKRAGLVAGLSTEGIDKHYEKGSVLVALFSPHNPMPVWRVLAQGFTDLDNSPEKREQRFERLLSAMLKPVPAI</sequence>
<organism evidence="3 4">
    <name type="scientific">Shewanella schlegeliana</name>
    <dbReference type="NCBI Taxonomy" id="190308"/>
    <lineage>
        <taxon>Bacteria</taxon>
        <taxon>Pseudomonadati</taxon>
        <taxon>Pseudomonadota</taxon>
        <taxon>Gammaproteobacteria</taxon>
        <taxon>Alteromonadales</taxon>
        <taxon>Shewanellaceae</taxon>
        <taxon>Shewanella</taxon>
    </lineage>
</organism>
<proteinExistence type="predicted"/>
<evidence type="ECO:0000259" key="2">
    <source>
        <dbReference type="Pfam" id="PF13590"/>
    </source>
</evidence>
<name>A0ABS1SZ61_9GAMM</name>
<feature type="signal peptide" evidence="1">
    <location>
        <begin position="1"/>
        <end position="25"/>
    </location>
</feature>
<dbReference type="PROSITE" id="PS51257">
    <property type="entry name" value="PROKAR_LIPOPROTEIN"/>
    <property type="match status" value="1"/>
</dbReference>
<keyword evidence="1" id="KW-0732">Signal</keyword>
<dbReference type="Pfam" id="PF13590">
    <property type="entry name" value="DUF4136"/>
    <property type="match status" value="1"/>
</dbReference>
<dbReference type="Proteomes" id="UP000604898">
    <property type="component" value="Unassembled WGS sequence"/>
</dbReference>
<evidence type="ECO:0000313" key="4">
    <source>
        <dbReference type="Proteomes" id="UP000604898"/>
    </source>
</evidence>
<dbReference type="EMBL" id="JAESVD010000004">
    <property type="protein sequence ID" value="MBL4913310.1"/>
    <property type="molecule type" value="Genomic_DNA"/>
</dbReference>
<evidence type="ECO:0000256" key="1">
    <source>
        <dbReference type="SAM" id="SignalP"/>
    </source>
</evidence>
<accession>A0ABS1SZ61</accession>
<reference evidence="3 4" key="1">
    <citation type="submission" date="2021-01" db="EMBL/GenBank/DDBJ databases">
        <title>Genome sequence of Shewanella schlegeliana JCM 11561.</title>
        <authorList>
            <person name="Zhang H."/>
            <person name="Li C."/>
        </authorList>
    </citation>
    <scope>NUCLEOTIDE SEQUENCE [LARGE SCALE GENOMIC DNA]</scope>
    <source>
        <strain evidence="3 4">JCM 11561</strain>
    </source>
</reference>
<feature type="domain" description="DUF4136" evidence="2">
    <location>
        <begin position="48"/>
        <end position="185"/>
    </location>
</feature>